<sequence>MLIVPYTPLTHICLFVVGNLLEYVVQLFKGYLYGLSMGNSSKYMFMEVLQSQEPLCNPKIGHSRDEASDAELHYEPPKKGSKADTIIVSDSEEVDQEDELEDNKCKWDAAFDAMLDEEQ</sequence>
<comment type="caution">
    <text evidence="2">The sequence shown here is derived from an EMBL/GenBank/DDBJ whole genome shotgun (WGS) entry which is preliminary data.</text>
</comment>
<protein>
    <submittedName>
        <fullName evidence="2">Uncharacterized protein</fullName>
    </submittedName>
</protein>
<feature type="compositionally biased region" description="Basic and acidic residues" evidence="1">
    <location>
        <begin position="62"/>
        <end position="82"/>
    </location>
</feature>
<gene>
    <name evidence="2" type="ORF">FNV43_RR24612</name>
</gene>
<name>A0A8K0GTC3_9ROSA</name>
<evidence type="ECO:0000313" key="3">
    <source>
        <dbReference type="Proteomes" id="UP000796880"/>
    </source>
</evidence>
<accession>A0A8K0GTC3</accession>
<dbReference type="EMBL" id="VOIH02000011">
    <property type="protein sequence ID" value="KAF3433510.1"/>
    <property type="molecule type" value="Genomic_DNA"/>
</dbReference>
<evidence type="ECO:0000313" key="2">
    <source>
        <dbReference type="EMBL" id="KAF3433510.1"/>
    </source>
</evidence>
<dbReference type="AlphaFoldDB" id="A0A8K0GTC3"/>
<dbReference type="Proteomes" id="UP000796880">
    <property type="component" value="Unassembled WGS sequence"/>
</dbReference>
<keyword evidence="3" id="KW-1185">Reference proteome</keyword>
<reference evidence="2" key="1">
    <citation type="submission" date="2020-03" db="EMBL/GenBank/DDBJ databases">
        <title>A high-quality chromosome-level genome assembly of a woody plant with both climbing and erect habits, Rhamnella rubrinervis.</title>
        <authorList>
            <person name="Lu Z."/>
            <person name="Yang Y."/>
            <person name="Zhu X."/>
            <person name="Sun Y."/>
        </authorList>
    </citation>
    <scope>NUCLEOTIDE SEQUENCE</scope>
    <source>
        <strain evidence="2">BYM</strain>
        <tissue evidence="2">Leaf</tissue>
    </source>
</reference>
<feature type="region of interest" description="Disordered" evidence="1">
    <location>
        <begin position="60"/>
        <end position="100"/>
    </location>
</feature>
<feature type="compositionally biased region" description="Acidic residues" evidence="1">
    <location>
        <begin position="90"/>
        <end position="100"/>
    </location>
</feature>
<organism evidence="2 3">
    <name type="scientific">Rhamnella rubrinervis</name>
    <dbReference type="NCBI Taxonomy" id="2594499"/>
    <lineage>
        <taxon>Eukaryota</taxon>
        <taxon>Viridiplantae</taxon>
        <taxon>Streptophyta</taxon>
        <taxon>Embryophyta</taxon>
        <taxon>Tracheophyta</taxon>
        <taxon>Spermatophyta</taxon>
        <taxon>Magnoliopsida</taxon>
        <taxon>eudicotyledons</taxon>
        <taxon>Gunneridae</taxon>
        <taxon>Pentapetalae</taxon>
        <taxon>rosids</taxon>
        <taxon>fabids</taxon>
        <taxon>Rosales</taxon>
        <taxon>Rhamnaceae</taxon>
        <taxon>rhamnoid group</taxon>
        <taxon>Rhamneae</taxon>
        <taxon>Rhamnella</taxon>
    </lineage>
</organism>
<evidence type="ECO:0000256" key="1">
    <source>
        <dbReference type="SAM" id="MobiDB-lite"/>
    </source>
</evidence>
<proteinExistence type="predicted"/>